<dbReference type="Proteomes" id="UP001204151">
    <property type="component" value="Unassembled WGS sequence"/>
</dbReference>
<keyword evidence="1" id="KW-0732">Signal</keyword>
<comment type="caution">
    <text evidence="2">The sequence shown here is derived from an EMBL/GenBank/DDBJ whole genome shotgun (WGS) entry which is preliminary data.</text>
</comment>
<keyword evidence="3" id="KW-1185">Reference proteome</keyword>
<dbReference type="EMBL" id="JANUGW010000024">
    <property type="protein sequence ID" value="MCS0584687.1"/>
    <property type="molecule type" value="Genomic_DNA"/>
</dbReference>
<sequence>MRPTLSLHAAVACGLASFALGAAAAPVATKQTLGKPPTIWDVINNPTKL</sequence>
<evidence type="ECO:0000256" key="1">
    <source>
        <dbReference type="SAM" id="SignalP"/>
    </source>
</evidence>
<name>A0ABT1ZXP0_9BURK</name>
<protein>
    <submittedName>
        <fullName evidence="2">Uncharacterized protein</fullName>
    </submittedName>
</protein>
<accession>A0ABT1ZXP0</accession>
<proteinExistence type="predicted"/>
<organism evidence="2 3">
    <name type="scientific">Massilia pinisoli</name>
    <dbReference type="NCBI Taxonomy" id="1772194"/>
    <lineage>
        <taxon>Bacteria</taxon>
        <taxon>Pseudomonadati</taxon>
        <taxon>Pseudomonadota</taxon>
        <taxon>Betaproteobacteria</taxon>
        <taxon>Burkholderiales</taxon>
        <taxon>Oxalobacteraceae</taxon>
        <taxon>Telluria group</taxon>
        <taxon>Massilia</taxon>
    </lineage>
</organism>
<gene>
    <name evidence="2" type="ORF">NX784_24175</name>
</gene>
<evidence type="ECO:0000313" key="3">
    <source>
        <dbReference type="Proteomes" id="UP001204151"/>
    </source>
</evidence>
<feature type="chain" id="PRO_5047293610" evidence="1">
    <location>
        <begin position="25"/>
        <end position="49"/>
    </location>
</feature>
<feature type="signal peptide" evidence="1">
    <location>
        <begin position="1"/>
        <end position="24"/>
    </location>
</feature>
<reference evidence="2 3" key="1">
    <citation type="submission" date="2022-08" db="EMBL/GenBank/DDBJ databases">
        <title>Reclassification of Massilia species as members of the genera Telluria, Duganella, Pseudoduganella, Mokoshia gen. nov. and Zemynaea gen. nov. using orthogonal and non-orthogonal genome-based approaches.</title>
        <authorList>
            <person name="Bowman J.P."/>
        </authorList>
    </citation>
    <scope>NUCLEOTIDE SEQUENCE [LARGE SCALE GENOMIC DNA]</scope>
    <source>
        <strain evidence="2 3">JCM 31316</strain>
    </source>
</reference>
<evidence type="ECO:0000313" key="2">
    <source>
        <dbReference type="EMBL" id="MCS0584687.1"/>
    </source>
</evidence>
<dbReference type="RefSeq" id="WP_258819235.1">
    <property type="nucleotide sequence ID" value="NZ_JANUGW010000024.1"/>
</dbReference>